<dbReference type="EMBL" id="VRMN01000009">
    <property type="protein sequence ID" value="KAA8492491.1"/>
    <property type="molecule type" value="Genomic_DNA"/>
</dbReference>
<dbReference type="AlphaFoldDB" id="A0A5J4YLX5"/>
<sequence length="83" mass="9653">MGKRPQGAGLPKRKVIERMVARQSECTPALISMLDCFRQHNFSEAKCSRQMALLSECVKRQEKTSKTRSTLMYHLIRLQNLMR</sequence>
<dbReference type="InterPro" id="IPR009069">
    <property type="entry name" value="Cys_alpha_HP_mot_SF"/>
</dbReference>
<evidence type="ECO:0000313" key="1">
    <source>
        <dbReference type="EMBL" id="KAA8492491.1"/>
    </source>
</evidence>
<organism evidence="1 2">
    <name type="scientific">Porphyridium purpureum</name>
    <name type="common">Red alga</name>
    <name type="synonym">Porphyridium cruentum</name>
    <dbReference type="NCBI Taxonomy" id="35688"/>
    <lineage>
        <taxon>Eukaryota</taxon>
        <taxon>Rhodophyta</taxon>
        <taxon>Bangiophyceae</taxon>
        <taxon>Porphyridiales</taxon>
        <taxon>Porphyridiaceae</taxon>
        <taxon>Porphyridium</taxon>
    </lineage>
</organism>
<reference evidence="2" key="1">
    <citation type="journal article" date="2019" name="Nat. Commun.">
        <title>Expansion of phycobilisome linker gene families in mesophilic red algae.</title>
        <authorList>
            <person name="Lee J."/>
            <person name="Kim D."/>
            <person name="Bhattacharya D."/>
            <person name="Yoon H.S."/>
        </authorList>
    </citation>
    <scope>NUCLEOTIDE SEQUENCE [LARGE SCALE GENOMIC DNA]</scope>
    <source>
        <strain evidence="2">CCMP 1328</strain>
    </source>
</reference>
<dbReference type="SUPFAM" id="SSF47072">
    <property type="entry name" value="Cysteine alpha-hairpin motif"/>
    <property type="match status" value="1"/>
</dbReference>
<evidence type="ECO:0000313" key="2">
    <source>
        <dbReference type="Proteomes" id="UP000324585"/>
    </source>
</evidence>
<dbReference type="OrthoDB" id="5825849at2759"/>
<name>A0A5J4YLX5_PORPP</name>
<keyword evidence="2" id="KW-1185">Reference proteome</keyword>
<gene>
    <name evidence="1" type="ORF">FVE85_7998</name>
</gene>
<evidence type="ECO:0008006" key="3">
    <source>
        <dbReference type="Google" id="ProtNLM"/>
    </source>
</evidence>
<dbReference type="Gene3D" id="1.10.287.1130">
    <property type="entry name" value="CytochromE C oxidase copper chaperone"/>
    <property type="match status" value="1"/>
</dbReference>
<proteinExistence type="predicted"/>
<comment type="caution">
    <text evidence="1">The sequence shown here is derived from an EMBL/GenBank/DDBJ whole genome shotgun (WGS) entry which is preliminary data.</text>
</comment>
<dbReference type="Proteomes" id="UP000324585">
    <property type="component" value="Unassembled WGS sequence"/>
</dbReference>
<accession>A0A5J4YLX5</accession>
<protein>
    <recommendedName>
        <fullName evidence="3">COX assembly mitochondrial protein</fullName>
    </recommendedName>
</protein>
<dbReference type="SMR" id="A0A5J4YLX5"/>
<dbReference type="OMA" id="FNEARCA"/>